<feature type="compositionally biased region" description="Low complexity" evidence="16">
    <location>
        <begin position="601"/>
        <end position="622"/>
    </location>
</feature>
<dbReference type="RefSeq" id="XP_030983188.1">
    <property type="nucleotide sequence ID" value="XM_031126182.1"/>
</dbReference>
<dbReference type="Gene3D" id="3.30.40.10">
    <property type="entry name" value="Zinc/RING finger domain, C3HC4 (zinc finger)"/>
    <property type="match status" value="1"/>
</dbReference>
<keyword evidence="13 17" id="KW-1133">Transmembrane helix</keyword>
<evidence type="ECO:0000256" key="12">
    <source>
        <dbReference type="ARBA" id="ARBA00022833"/>
    </source>
</evidence>
<dbReference type="EC" id="2.3.2.27" evidence="5"/>
<dbReference type="GO" id="GO:0043161">
    <property type="term" value="P:proteasome-mediated ubiquitin-dependent protein catabolic process"/>
    <property type="evidence" value="ECO:0007669"/>
    <property type="project" value="TreeGrafter"/>
</dbReference>
<reference evidence="20" key="2">
    <citation type="submission" date="2019-10" db="EMBL/GenBank/DDBJ databases">
        <authorList>
            <consortium name="NCBI Genome Project"/>
        </authorList>
    </citation>
    <scope>NUCLEOTIDE SEQUENCE</scope>
    <source>
        <strain evidence="20">NI907</strain>
    </source>
</reference>
<dbReference type="InterPro" id="IPR001841">
    <property type="entry name" value="Znf_RING"/>
</dbReference>
<keyword evidence="10" id="KW-0833">Ubl conjugation pathway</keyword>
<feature type="compositionally biased region" description="Low complexity" evidence="16">
    <location>
        <begin position="736"/>
        <end position="747"/>
    </location>
</feature>
<dbReference type="AlphaFoldDB" id="A0A6P8B7S5"/>
<feature type="transmembrane region" description="Helical" evidence="17">
    <location>
        <begin position="278"/>
        <end position="298"/>
    </location>
</feature>
<reference evidence="20" key="3">
    <citation type="submission" date="2025-08" db="UniProtKB">
        <authorList>
            <consortium name="RefSeq"/>
        </authorList>
    </citation>
    <scope>IDENTIFICATION</scope>
    <source>
        <strain evidence="20">NI907</strain>
    </source>
</reference>
<feature type="domain" description="RING-type" evidence="18">
    <location>
        <begin position="343"/>
        <end position="394"/>
    </location>
</feature>
<feature type="compositionally biased region" description="Basic and acidic residues" evidence="16">
    <location>
        <begin position="804"/>
        <end position="815"/>
    </location>
</feature>
<feature type="transmembrane region" description="Helical" evidence="17">
    <location>
        <begin position="138"/>
        <end position="159"/>
    </location>
</feature>
<dbReference type="KEGG" id="pgri:PgNI_06155"/>
<comment type="similarity">
    <text evidence="4">Belongs to the HRD1 family.</text>
</comment>
<evidence type="ECO:0000256" key="3">
    <source>
        <dbReference type="ARBA" id="ARBA00004906"/>
    </source>
</evidence>
<dbReference type="GeneID" id="41961091"/>
<protein>
    <recommendedName>
        <fullName evidence="5">RING-type E3 ubiquitin transferase</fullName>
        <ecNumber evidence="5">2.3.2.27</ecNumber>
    </recommendedName>
</protein>
<evidence type="ECO:0000256" key="1">
    <source>
        <dbReference type="ARBA" id="ARBA00000900"/>
    </source>
</evidence>
<feature type="transmembrane region" description="Helical" evidence="17">
    <location>
        <begin position="40"/>
        <end position="60"/>
    </location>
</feature>
<dbReference type="GO" id="GO:0016567">
    <property type="term" value="P:protein ubiquitination"/>
    <property type="evidence" value="ECO:0007669"/>
    <property type="project" value="UniProtKB-UniPathway"/>
</dbReference>
<dbReference type="Pfam" id="PF25563">
    <property type="entry name" value="TPR_SYVN1_N"/>
    <property type="match status" value="1"/>
</dbReference>
<feature type="region of interest" description="Disordered" evidence="16">
    <location>
        <begin position="428"/>
        <end position="448"/>
    </location>
</feature>
<comment type="subcellular location">
    <subcellularLocation>
        <location evidence="2">Endoplasmic reticulum membrane</location>
        <topology evidence="2">Multi-pass membrane protein</topology>
    </subcellularLocation>
</comment>
<evidence type="ECO:0000256" key="2">
    <source>
        <dbReference type="ARBA" id="ARBA00004477"/>
    </source>
</evidence>
<dbReference type="PANTHER" id="PTHR22763">
    <property type="entry name" value="RING ZINC FINGER PROTEIN"/>
    <property type="match status" value="1"/>
</dbReference>
<dbReference type="InterPro" id="IPR058051">
    <property type="entry name" value="Znf_RING_synoviolin"/>
</dbReference>
<keyword evidence="19" id="KW-1185">Reference proteome</keyword>
<keyword evidence="8" id="KW-0479">Metal-binding</keyword>
<dbReference type="GO" id="GO:0061630">
    <property type="term" value="F:ubiquitin protein ligase activity"/>
    <property type="evidence" value="ECO:0007669"/>
    <property type="project" value="UniProtKB-EC"/>
</dbReference>
<dbReference type="Pfam" id="PF12678">
    <property type="entry name" value="zf-rbx1"/>
    <property type="match status" value="1"/>
</dbReference>
<dbReference type="InterPro" id="IPR057992">
    <property type="entry name" value="TPR_SYVN1_N"/>
</dbReference>
<proteinExistence type="inferred from homology"/>
<keyword evidence="11" id="KW-0256">Endoplasmic reticulum</keyword>
<evidence type="ECO:0000256" key="16">
    <source>
        <dbReference type="SAM" id="MobiDB-lite"/>
    </source>
</evidence>
<name>A0A6P8B7S5_PYRGI</name>
<accession>A0A6P8B7S5</accession>
<dbReference type="GO" id="GO:0005789">
    <property type="term" value="C:endoplasmic reticulum membrane"/>
    <property type="evidence" value="ECO:0007669"/>
    <property type="project" value="UniProtKB-SubCell"/>
</dbReference>
<evidence type="ECO:0000256" key="7">
    <source>
        <dbReference type="ARBA" id="ARBA00022692"/>
    </source>
</evidence>
<evidence type="ECO:0000256" key="5">
    <source>
        <dbReference type="ARBA" id="ARBA00012483"/>
    </source>
</evidence>
<keyword evidence="9 15" id="KW-0863">Zinc-finger</keyword>
<evidence type="ECO:0000313" key="20">
    <source>
        <dbReference type="RefSeq" id="XP_030983188.1"/>
    </source>
</evidence>
<keyword evidence="14 17" id="KW-0472">Membrane</keyword>
<dbReference type="InterPro" id="IPR050731">
    <property type="entry name" value="HRD1_E3_ubiq-ligases"/>
</dbReference>
<keyword evidence="12" id="KW-0862">Zinc</keyword>
<comment type="pathway">
    <text evidence="3">Protein modification; protein ubiquitination.</text>
</comment>
<gene>
    <name evidence="20" type="ORF">PgNI_06155</name>
</gene>
<evidence type="ECO:0000259" key="18">
    <source>
        <dbReference type="PROSITE" id="PS50089"/>
    </source>
</evidence>
<dbReference type="InterPro" id="IPR013083">
    <property type="entry name" value="Znf_RING/FYVE/PHD"/>
</dbReference>
<evidence type="ECO:0000256" key="6">
    <source>
        <dbReference type="ARBA" id="ARBA00022679"/>
    </source>
</evidence>
<dbReference type="PANTHER" id="PTHR22763:SF184">
    <property type="entry name" value="E3 UBIQUITIN-PROTEIN LIGASE SYNOVIOLIN"/>
    <property type="match status" value="1"/>
</dbReference>
<keyword evidence="7 17" id="KW-0812">Transmembrane</keyword>
<dbReference type="Proteomes" id="UP000515153">
    <property type="component" value="Chromosome I"/>
</dbReference>
<dbReference type="SMART" id="SM00184">
    <property type="entry name" value="RING"/>
    <property type="match status" value="1"/>
</dbReference>
<evidence type="ECO:0000256" key="10">
    <source>
        <dbReference type="ARBA" id="ARBA00022786"/>
    </source>
</evidence>
<feature type="region of interest" description="Disordered" evidence="16">
    <location>
        <begin position="687"/>
        <end position="821"/>
    </location>
</feature>
<dbReference type="GO" id="GO:0008270">
    <property type="term" value="F:zinc ion binding"/>
    <property type="evidence" value="ECO:0007669"/>
    <property type="project" value="UniProtKB-KW"/>
</dbReference>
<feature type="region of interest" description="Disordered" evidence="16">
    <location>
        <begin position="559"/>
        <end position="641"/>
    </location>
</feature>
<dbReference type="OrthoDB" id="7759664at2759"/>
<comment type="catalytic activity">
    <reaction evidence="1">
        <text>S-ubiquitinyl-[E2 ubiquitin-conjugating enzyme]-L-cysteine + [acceptor protein]-L-lysine = [E2 ubiquitin-conjugating enzyme]-L-cysteine + N(6)-ubiquitinyl-[acceptor protein]-L-lysine.</text>
        <dbReference type="EC" id="2.3.2.27"/>
    </reaction>
</comment>
<organism evidence="19 20">
    <name type="scientific">Pyricularia grisea</name>
    <name type="common">Crabgrass-specific blast fungus</name>
    <name type="synonym">Magnaporthe grisea</name>
    <dbReference type="NCBI Taxonomy" id="148305"/>
    <lineage>
        <taxon>Eukaryota</taxon>
        <taxon>Fungi</taxon>
        <taxon>Dikarya</taxon>
        <taxon>Ascomycota</taxon>
        <taxon>Pezizomycotina</taxon>
        <taxon>Sordariomycetes</taxon>
        <taxon>Sordariomycetidae</taxon>
        <taxon>Magnaporthales</taxon>
        <taxon>Pyriculariaceae</taxon>
        <taxon>Pyricularia</taxon>
    </lineage>
</organism>
<dbReference type="UniPathway" id="UPA00143"/>
<evidence type="ECO:0000256" key="11">
    <source>
        <dbReference type="ARBA" id="ARBA00022824"/>
    </source>
</evidence>
<feature type="transmembrane region" description="Helical" evidence="17">
    <location>
        <begin position="98"/>
        <end position="118"/>
    </location>
</feature>
<feature type="transmembrane region" description="Helical" evidence="17">
    <location>
        <begin position="171"/>
        <end position="195"/>
    </location>
</feature>
<evidence type="ECO:0000256" key="17">
    <source>
        <dbReference type="SAM" id="Phobius"/>
    </source>
</evidence>
<feature type="compositionally biased region" description="Polar residues" evidence="16">
    <location>
        <begin position="714"/>
        <end position="735"/>
    </location>
</feature>
<dbReference type="PROSITE" id="PS50089">
    <property type="entry name" value="ZF_RING_2"/>
    <property type="match status" value="1"/>
</dbReference>
<keyword evidence="6" id="KW-0808">Transferase</keyword>
<dbReference type="CDD" id="cd16479">
    <property type="entry name" value="RING-H2_synoviolin"/>
    <property type="match status" value="1"/>
</dbReference>
<dbReference type="InterPro" id="IPR024766">
    <property type="entry name" value="Znf_RING_H2"/>
</dbReference>
<feature type="compositionally biased region" description="Acidic residues" evidence="16">
    <location>
        <begin position="750"/>
        <end position="763"/>
    </location>
</feature>
<feature type="compositionally biased region" description="Polar residues" evidence="16">
    <location>
        <begin position="565"/>
        <end position="600"/>
    </location>
</feature>
<reference evidence="19 20" key="1">
    <citation type="journal article" date="2019" name="Mol. Biol. Evol.">
        <title>Blast fungal genomes show frequent chromosomal changes, gene gains and losses, and effector gene turnover.</title>
        <authorList>
            <person name="Gomez Luciano L.B."/>
            <person name="Jason Tsai I."/>
            <person name="Chuma I."/>
            <person name="Tosa Y."/>
            <person name="Chen Y.H."/>
            <person name="Li J.Y."/>
            <person name="Li M.Y."/>
            <person name="Jade Lu M.Y."/>
            <person name="Nakayashiki H."/>
            <person name="Li W.H."/>
        </authorList>
    </citation>
    <scope>NUCLEOTIDE SEQUENCE [LARGE SCALE GENOMIC DNA]</scope>
    <source>
        <strain evidence="19 20">NI907</strain>
    </source>
</reference>
<evidence type="ECO:0000313" key="19">
    <source>
        <dbReference type="Proteomes" id="UP000515153"/>
    </source>
</evidence>
<evidence type="ECO:0000256" key="9">
    <source>
        <dbReference type="ARBA" id="ARBA00022771"/>
    </source>
</evidence>
<evidence type="ECO:0000256" key="4">
    <source>
        <dbReference type="ARBA" id="ARBA00010089"/>
    </source>
</evidence>
<evidence type="ECO:0000256" key="8">
    <source>
        <dbReference type="ARBA" id="ARBA00022723"/>
    </source>
</evidence>
<evidence type="ECO:0000256" key="14">
    <source>
        <dbReference type="ARBA" id="ARBA00023136"/>
    </source>
</evidence>
<dbReference type="SUPFAM" id="SSF57850">
    <property type="entry name" value="RING/U-box"/>
    <property type="match status" value="1"/>
</dbReference>
<dbReference type="GO" id="GO:0036503">
    <property type="term" value="P:ERAD pathway"/>
    <property type="evidence" value="ECO:0007669"/>
    <property type="project" value="TreeGrafter"/>
</dbReference>
<sequence>MRLAWYAGASTALAGGVVFSAFNQRANFYSAMVHLSQSNLSIMILLNIVMFVYISFIYGLQRLCYGQLRPVEIEQLYEKAWFAVTETCLAMTIFREEIGAFFIVMFTALLTGKVWGWIGDGRVEVLEQQPPTNPRLFHARLSISLVVSVIYDIWLLQYATRTVIQQARPNMTVMFLFEFAILLVCSVQTGLRYIVSLTEQSILKTQTRQGLETRRRQIREQRADILRRRESGEATEEEMNEPLPDENDVEEMDIEVPGWEAKGHWILVLDLCADFLKLGIYGAFFALILIFYGLPIHIMRDLFMTTRSFVKRLGALLRYRQAIKDLNRYPDATEEDLNRENTCIICREEMHPWNANDAARIERTRPKKLPCGHILHFGCLKSWLERQQVCPTCRRSVVIGAPEPGRRDANPAPFRAAGVVPGNPANLAAQPPAGNAPNIQQQPQQQNRPNVRMFDLGPIRLGFARGGAQDLQEMAQMMGVPAPPIPENNHPALQHPVLPLQPGMVAPSNVEAIQAQLRAIEERIQTEAFTIRFAQQEAQVLRLLLQQLEMIRHAQARNLAAAQETGGQQPSASGSGVQPQQTQHPSIIPDSQTSNHNQPPTATDSSSNAGAATTTSQASLGGLQQGGPSVHNLPPALQTLNSSAGAGSFGLSHHTVAPNTAPIPAGSSDLPEGLVLPPGWSLLPLKRADGMPPAAPEIQRTGETSRATVAVSEVATQSQSQSVQGSKPAPNESTPVTGAVGTTTATQDQRDEDDSDTSSSEESEQSHDGGPTNAKDAMPSWGGSAQLFGDSGAGGNRQQQQSRQADDKGKARAVEVEDEDD</sequence>
<evidence type="ECO:0000256" key="15">
    <source>
        <dbReference type="PROSITE-ProRule" id="PRU00175"/>
    </source>
</evidence>
<evidence type="ECO:0000256" key="13">
    <source>
        <dbReference type="ARBA" id="ARBA00022989"/>
    </source>
</evidence>